<evidence type="ECO:0000313" key="3">
    <source>
        <dbReference type="WBParaSite" id="BXY_0180600.1"/>
    </source>
</evidence>
<name>A0A1I7RM71_BURXY</name>
<dbReference type="PANTHER" id="PTHR10974:SF1">
    <property type="entry name" value="FI08016P-RELATED"/>
    <property type="match status" value="1"/>
</dbReference>
<dbReference type="CDD" id="cd16021">
    <property type="entry name" value="ALP_like"/>
    <property type="match status" value="1"/>
</dbReference>
<keyword evidence="1" id="KW-1133">Transmembrane helix</keyword>
<dbReference type="GO" id="GO:0005615">
    <property type="term" value="C:extracellular space"/>
    <property type="evidence" value="ECO:0007669"/>
    <property type="project" value="TreeGrafter"/>
</dbReference>
<organism evidence="2 3">
    <name type="scientific">Bursaphelenchus xylophilus</name>
    <name type="common">Pinewood nematode worm</name>
    <name type="synonym">Aphelenchoides xylophilus</name>
    <dbReference type="NCBI Taxonomy" id="6326"/>
    <lineage>
        <taxon>Eukaryota</taxon>
        <taxon>Metazoa</taxon>
        <taxon>Ecdysozoa</taxon>
        <taxon>Nematoda</taxon>
        <taxon>Chromadorea</taxon>
        <taxon>Rhabditida</taxon>
        <taxon>Tylenchina</taxon>
        <taxon>Tylenchomorpha</taxon>
        <taxon>Aphelenchoidea</taxon>
        <taxon>Aphelenchoididae</taxon>
        <taxon>Bursaphelenchus</taxon>
    </lineage>
</organism>
<dbReference type="eggNOG" id="ENOG502QQ0X">
    <property type="taxonomic scope" value="Eukaryota"/>
</dbReference>
<dbReference type="Gene3D" id="3.40.720.10">
    <property type="entry name" value="Alkaline Phosphatase, subunit A"/>
    <property type="match status" value="1"/>
</dbReference>
<keyword evidence="1" id="KW-0472">Membrane</keyword>
<reference evidence="3" key="1">
    <citation type="submission" date="2016-11" db="UniProtKB">
        <authorList>
            <consortium name="WormBaseParasite"/>
        </authorList>
    </citation>
    <scope>IDENTIFICATION</scope>
</reference>
<dbReference type="Proteomes" id="UP000095284">
    <property type="component" value="Unplaced"/>
</dbReference>
<proteinExistence type="predicted"/>
<sequence>MNSVYTYEKLAEPMRAIRQFSVQLAFRRFFWVTLGLALLTLFYVVLVPSSERIDVQPERSMQTTAISLLAKLLGPNNQTLKLTATGQNADRKDQKSITAQGATCKIPKLDKNNPEIMEFDAPPPPLGCSGDPHWLELDMENRLKLTDYGETVLSVDALKCTAEFFERLDDNNLQWEPSKSVKIGDKLDKTDYFLLKCDHKEESWERLFMNMVPRQKFIEKSKDVQPAEDWSGLNVFFMGFDSLSQQAYRRSLPKTVEFLEKELGSVVLDGYNIVGDGTPQAFIPILTGQTEEELPMTRKRVKGAKYVDEAYPFVWQNFSQAGYTTVYGEDAAAIGTFTYRLKGFKNQPADHYTRTFFQYAEKFAKNIRCDGPEPEHKVWFKYAEDFMRKYPKDTRKFLLMFHAILSHDDINQIKLADEDFRDMLRRLKTDGYFDNALVIIMADHGNRFAKIRATQQGQLEERLPFMSLALPEKFRQTEKGRVAYENLKKNKGRLTTPFDLHPTLLDILHFPSVEMLKTPQDPAKNRELSLFREVPESRTCEQAGIASHWCTCLSWEDAFKSDQQKELSTLLAEGIVKTINDYTKPERKLCSEIRLEKVISAKRLIPNEDLLKYNGVKDADGFVPKLEGNTKATFFTYQIKLQTQPGAAIYEATVNYDVTGPELTVDFRSISHVNKFGDKPHCIIDKNYFLATYCVCYDKV</sequence>
<dbReference type="AlphaFoldDB" id="A0A1I7RM71"/>
<evidence type="ECO:0000313" key="2">
    <source>
        <dbReference type="Proteomes" id="UP000095284"/>
    </source>
</evidence>
<dbReference type="Pfam" id="PF02995">
    <property type="entry name" value="DUF229"/>
    <property type="match status" value="1"/>
</dbReference>
<keyword evidence="1" id="KW-0812">Transmembrane</keyword>
<dbReference type="PANTHER" id="PTHR10974">
    <property type="entry name" value="FI08016P-RELATED"/>
    <property type="match status" value="1"/>
</dbReference>
<dbReference type="FunFam" id="3.40.720.10:FF:000017">
    <property type="entry name" value="Predicted protein"/>
    <property type="match status" value="1"/>
</dbReference>
<dbReference type="InterPro" id="IPR004245">
    <property type="entry name" value="DUF229"/>
</dbReference>
<dbReference type="SUPFAM" id="SSF53649">
    <property type="entry name" value="Alkaline phosphatase-like"/>
    <property type="match status" value="1"/>
</dbReference>
<dbReference type="WBParaSite" id="BXY_0180600.1">
    <property type="protein sequence ID" value="BXY_0180600.1"/>
    <property type="gene ID" value="BXY_0180600"/>
</dbReference>
<protein>
    <submittedName>
        <fullName evidence="3">Sulfatase domain-containing protein</fullName>
    </submittedName>
</protein>
<dbReference type="InterPro" id="IPR017850">
    <property type="entry name" value="Alkaline_phosphatase_core_sf"/>
</dbReference>
<feature type="transmembrane region" description="Helical" evidence="1">
    <location>
        <begin position="28"/>
        <end position="46"/>
    </location>
</feature>
<evidence type="ECO:0000256" key="1">
    <source>
        <dbReference type="SAM" id="Phobius"/>
    </source>
</evidence>
<accession>A0A1I7RM71</accession>